<evidence type="ECO:0000313" key="3">
    <source>
        <dbReference type="Proteomes" id="UP001152622"/>
    </source>
</evidence>
<keyword evidence="3" id="KW-1185">Reference proteome</keyword>
<name>A0A9Q1GEQ0_SYNKA</name>
<evidence type="ECO:0000256" key="1">
    <source>
        <dbReference type="SAM" id="MobiDB-lite"/>
    </source>
</evidence>
<gene>
    <name evidence="2" type="ORF">SKAU_G00036840</name>
</gene>
<accession>A0A9Q1GEQ0</accession>
<proteinExistence type="predicted"/>
<protein>
    <submittedName>
        <fullName evidence="2">Uncharacterized protein</fullName>
    </submittedName>
</protein>
<feature type="region of interest" description="Disordered" evidence="1">
    <location>
        <begin position="1"/>
        <end position="27"/>
    </location>
</feature>
<dbReference type="EMBL" id="JAINUF010000001">
    <property type="protein sequence ID" value="KAJ8382906.1"/>
    <property type="molecule type" value="Genomic_DNA"/>
</dbReference>
<organism evidence="2 3">
    <name type="scientific">Synaphobranchus kaupii</name>
    <name type="common">Kaup's arrowtooth eel</name>
    <dbReference type="NCBI Taxonomy" id="118154"/>
    <lineage>
        <taxon>Eukaryota</taxon>
        <taxon>Metazoa</taxon>
        <taxon>Chordata</taxon>
        <taxon>Craniata</taxon>
        <taxon>Vertebrata</taxon>
        <taxon>Euteleostomi</taxon>
        <taxon>Actinopterygii</taxon>
        <taxon>Neopterygii</taxon>
        <taxon>Teleostei</taxon>
        <taxon>Anguilliformes</taxon>
        <taxon>Synaphobranchidae</taxon>
        <taxon>Synaphobranchus</taxon>
    </lineage>
</organism>
<comment type="caution">
    <text evidence="2">The sequence shown here is derived from an EMBL/GenBank/DDBJ whole genome shotgun (WGS) entry which is preliminary data.</text>
</comment>
<dbReference type="Proteomes" id="UP001152622">
    <property type="component" value="Chromosome 1"/>
</dbReference>
<reference evidence="2" key="1">
    <citation type="journal article" date="2023" name="Science">
        <title>Genome structures resolve the early diversification of teleost fishes.</title>
        <authorList>
            <person name="Parey E."/>
            <person name="Louis A."/>
            <person name="Montfort J."/>
            <person name="Bouchez O."/>
            <person name="Roques C."/>
            <person name="Iampietro C."/>
            <person name="Lluch J."/>
            <person name="Castinel A."/>
            <person name="Donnadieu C."/>
            <person name="Desvignes T."/>
            <person name="Floi Bucao C."/>
            <person name="Jouanno E."/>
            <person name="Wen M."/>
            <person name="Mejri S."/>
            <person name="Dirks R."/>
            <person name="Jansen H."/>
            <person name="Henkel C."/>
            <person name="Chen W.J."/>
            <person name="Zahm M."/>
            <person name="Cabau C."/>
            <person name="Klopp C."/>
            <person name="Thompson A.W."/>
            <person name="Robinson-Rechavi M."/>
            <person name="Braasch I."/>
            <person name="Lecointre G."/>
            <person name="Bobe J."/>
            <person name="Postlethwait J.H."/>
            <person name="Berthelot C."/>
            <person name="Roest Crollius H."/>
            <person name="Guiguen Y."/>
        </authorList>
    </citation>
    <scope>NUCLEOTIDE SEQUENCE</scope>
    <source>
        <strain evidence="2">WJC10195</strain>
    </source>
</reference>
<evidence type="ECO:0000313" key="2">
    <source>
        <dbReference type="EMBL" id="KAJ8382906.1"/>
    </source>
</evidence>
<sequence>MEGLNGANGNTEALAPRRRAKANGGSERTFRYAAPAARHPRLALTAVFVCARGLHEAAHMRRGAGVGRTWRTAAPRSPEATLRGEAPACATLGADASQGRPGFRAGTH</sequence>
<dbReference type="AlphaFoldDB" id="A0A9Q1GEQ0"/>
<feature type="region of interest" description="Disordered" evidence="1">
    <location>
        <begin position="61"/>
        <end position="85"/>
    </location>
</feature>